<dbReference type="AlphaFoldDB" id="A0ABC8QMS5"/>
<proteinExistence type="predicted"/>
<organism evidence="2 3">
    <name type="scientific">Ilex paraguariensis</name>
    <name type="common">yerba mate</name>
    <dbReference type="NCBI Taxonomy" id="185542"/>
    <lineage>
        <taxon>Eukaryota</taxon>
        <taxon>Viridiplantae</taxon>
        <taxon>Streptophyta</taxon>
        <taxon>Embryophyta</taxon>
        <taxon>Tracheophyta</taxon>
        <taxon>Spermatophyta</taxon>
        <taxon>Magnoliopsida</taxon>
        <taxon>eudicotyledons</taxon>
        <taxon>Gunneridae</taxon>
        <taxon>Pentapetalae</taxon>
        <taxon>asterids</taxon>
        <taxon>campanulids</taxon>
        <taxon>Aquifoliales</taxon>
        <taxon>Aquifoliaceae</taxon>
        <taxon>Ilex</taxon>
    </lineage>
</organism>
<keyword evidence="3" id="KW-1185">Reference proteome</keyword>
<dbReference type="Proteomes" id="UP001642360">
    <property type="component" value="Unassembled WGS sequence"/>
</dbReference>
<sequence>RHTQRKDESDEGKVDNTSSKSRSSEDSSPQEDEKNFPAFVGSQGLVEEVETSLTIVLEGLNEEVPTYEEDVESFEDIQNAYDQLSNQFLKKQKRVLVLSGSVNTSEEDRKGFHVDLVKSKAHTFGIEEEMKFLQDKVSFLERACHELIETKKHLDSKVIKLDKDLHESDELSKRLPLTSKKLNKMWSIGKSVGDKWGLGYTSEHITTTSPKTMFMKGNSNPPPQELIQAHLRLEMVSVCT</sequence>
<evidence type="ECO:0000313" key="3">
    <source>
        <dbReference type="Proteomes" id="UP001642360"/>
    </source>
</evidence>
<evidence type="ECO:0000256" key="1">
    <source>
        <dbReference type="SAM" id="MobiDB-lite"/>
    </source>
</evidence>
<comment type="caution">
    <text evidence="2">The sequence shown here is derived from an EMBL/GenBank/DDBJ whole genome shotgun (WGS) entry which is preliminary data.</text>
</comment>
<dbReference type="EMBL" id="CAUOFW020000259">
    <property type="protein sequence ID" value="CAK9133969.1"/>
    <property type="molecule type" value="Genomic_DNA"/>
</dbReference>
<protein>
    <submittedName>
        <fullName evidence="2">Uncharacterized protein</fullName>
    </submittedName>
</protein>
<feature type="compositionally biased region" description="Basic and acidic residues" evidence="1">
    <location>
        <begin position="1"/>
        <end position="14"/>
    </location>
</feature>
<gene>
    <name evidence="2" type="ORF">ILEXP_LOCUS900</name>
</gene>
<reference evidence="2 3" key="1">
    <citation type="submission" date="2024-02" db="EMBL/GenBank/DDBJ databases">
        <authorList>
            <person name="Vignale AGUSTIN F."/>
            <person name="Sosa J E."/>
            <person name="Modenutti C."/>
        </authorList>
    </citation>
    <scope>NUCLEOTIDE SEQUENCE [LARGE SCALE GENOMIC DNA]</scope>
</reference>
<accession>A0ABC8QMS5</accession>
<feature type="non-terminal residue" evidence="2">
    <location>
        <position position="1"/>
    </location>
</feature>
<name>A0ABC8QMS5_9AQUA</name>
<feature type="region of interest" description="Disordered" evidence="1">
    <location>
        <begin position="1"/>
        <end position="41"/>
    </location>
</feature>
<evidence type="ECO:0000313" key="2">
    <source>
        <dbReference type="EMBL" id="CAK9133969.1"/>
    </source>
</evidence>